<accession>A0ABM7UHZ6</accession>
<dbReference type="InterPro" id="IPR036649">
    <property type="entry name" value="Pyrophosphatase_sf"/>
</dbReference>
<evidence type="ECO:0000256" key="4">
    <source>
        <dbReference type="ARBA" id="ARBA00022801"/>
    </source>
</evidence>
<comment type="cofactor">
    <cofactor evidence="1">
        <name>Mg(2+)</name>
        <dbReference type="ChEBI" id="CHEBI:18420"/>
    </cofactor>
</comment>
<organism evidence="6 7">
    <name type="scientific">Leptospira kobayashii</name>
    <dbReference type="NCBI Taxonomy" id="1917830"/>
    <lineage>
        <taxon>Bacteria</taxon>
        <taxon>Pseudomonadati</taxon>
        <taxon>Spirochaetota</taxon>
        <taxon>Spirochaetia</taxon>
        <taxon>Leptospirales</taxon>
        <taxon>Leptospiraceae</taxon>
        <taxon>Leptospira</taxon>
    </lineage>
</organism>
<evidence type="ECO:0000256" key="5">
    <source>
        <dbReference type="ARBA" id="ARBA00022842"/>
    </source>
</evidence>
<sequence length="208" mass="23088">MMKPNYYVAHPWHGLELGPKAPDELDVFIELTPQDPVKYEIDKASGFIRVDRPQKYSNRSPTLYGFIPRTYSGDLSGKHCSEVVGRPDIKGDGDPVDICVLSASPINHGNTILTVIPIGGLRMIDKGEADDKIIAVLKGDEVFGLMKDIGDAPKALINKLHHYFLTYKLDPNSPSTGTVEITEVYDRAEALKVIQFGIEDYIKKFVTV</sequence>
<dbReference type="NCBIfam" id="NF001886">
    <property type="entry name" value="PRK00642.1"/>
    <property type="match status" value="1"/>
</dbReference>
<dbReference type="RefSeq" id="WP_242935386.1">
    <property type="nucleotide sequence ID" value="NZ_AP025028.1"/>
</dbReference>
<evidence type="ECO:0000313" key="6">
    <source>
        <dbReference type="EMBL" id="BDA78325.1"/>
    </source>
</evidence>
<dbReference type="EC" id="3.6.1.1" evidence="2"/>
<evidence type="ECO:0000256" key="3">
    <source>
        <dbReference type="ARBA" id="ARBA00022723"/>
    </source>
</evidence>
<keyword evidence="5" id="KW-0460">Magnesium</keyword>
<reference evidence="6 7" key="1">
    <citation type="submission" date="2021-08" db="EMBL/GenBank/DDBJ databases">
        <title>Complete genome sequence of Leptospira kobayashii strain E30.</title>
        <authorList>
            <person name="Nakao R."/>
            <person name="Nakamura S."/>
            <person name="Masuzawa T."/>
            <person name="Koizumi N."/>
        </authorList>
    </citation>
    <scope>NUCLEOTIDE SEQUENCE [LARGE SCALE GENOMIC DNA]</scope>
    <source>
        <strain evidence="6 7">E30</strain>
    </source>
</reference>
<dbReference type="EMBL" id="AP025028">
    <property type="protein sequence ID" value="BDA78325.1"/>
    <property type="molecule type" value="Genomic_DNA"/>
</dbReference>
<evidence type="ECO:0000313" key="7">
    <source>
        <dbReference type="Proteomes" id="UP000245263"/>
    </source>
</evidence>
<dbReference type="Pfam" id="PF00719">
    <property type="entry name" value="Pyrophosphatase"/>
    <property type="match status" value="1"/>
</dbReference>
<keyword evidence="7" id="KW-1185">Reference proteome</keyword>
<dbReference type="PANTHER" id="PTHR10286">
    <property type="entry name" value="INORGANIC PYROPHOSPHATASE"/>
    <property type="match status" value="1"/>
</dbReference>
<protein>
    <recommendedName>
        <fullName evidence="2">inorganic diphosphatase</fullName>
        <ecNumber evidence="2">3.6.1.1</ecNumber>
    </recommendedName>
</protein>
<dbReference type="PROSITE" id="PS00387">
    <property type="entry name" value="PPASE"/>
    <property type="match status" value="1"/>
</dbReference>
<keyword evidence="3" id="KW-0479">Metal-binding</keyword>
<name>A0ABM7UHZ6_9LEPT</name>
<dbReference type="Gene3D" id="3.90.80.10">
    <property type="entry name" value="Inorganic pyrophosphatase"/>
    <property type="match status" value="1"/>
</dbReference>
<keyword evidence="4" id="KW-0378">Hydrolase</keyword>
<dbReference type="InterPro" id="IPR008162">
    <property type="entry name" value="Pyrophosphatase"/>
</dbReference>
<dbReference type="SUPFAM" id="SSF50324">
    <property type="entry name" value="Inorganic pyrophosphatase"/>
    <property type="match status" value="1"/>
</dbReference>
<proteinExistence type="predicted"/>
<evidence type="ECO:0000256" key="2">
    <source>
        <dbReference type="ARBA" id="ARBA00012146"/>
    </source>
</evidence>
<dbReference type="Proteomes" id="UP000245263">
    <property type="component" value="Chromosome 1"/>
</dbReference>
<evidence type="ECO:0000256" key="1">
    <source>
        <dbReference type="ARBA" id="ARBA00001946"/>
    </source>
</evidence>
<gene>
    <name evidence="6" type="primary">ppa</name>
    <name evidence="6" type="ORF">LPTSP3_g12550</name>
</gene>